<dbReference type="CDD" id="cd01427">
    <property type="entry name" value="HAD_like"/>
    <property type="match status" value="1"/>
</dbReference>
<dbReference type="InterPro" id="IPR006439">
    <property type="entry name" value="HAD-SF_hydro_IA"/>
</dbReference>
<dbReference type="SFLD" id="SFLDG01129">
    <property type="entry name" value="C1.5:_HAD__Beta-PGM__Phosphata"/>
    <property type="match status" value="1"/>
</dbReference>
<dbReference type="Gene3D" id="1.10.150.240">
    <property type="entry name" value="Putative phosphatase, domain 2"/>
    <property type="match status" value="1"/>
</dbReference>
<dbReference type="SFLD" id="SFLDS00003">
    <property type="entry name" value="Haloacid_Dehalogenase"/>
    <property type="match status" value="1"/>
</dbReference>
<protein>
    <recommendedName>
        <fullName evidence="4">phosphoglycolate phosphatase</fullName>
        <ecNumber evidence="4">3.1.3.18</ecNumber>
    </recommendedName>
</protein>
<dbReference type="InterPro" id="IPR023214">
    <property type="entry name" value="HAD_sf"/>
</dbReference>
<keyword evidence="5" id="KW-0378">Hydrolase</keyword>
<evidence type="ECO:0000256" key="2">
    <source>
        <dbReference type="ARBA" id="ARBA00004818"/>
    </source>
</evidence>
<sequence>MVPTPWSEIKLLVLDKDGTLVDFYPTWTPLYFGVLRHLSGGDAQCFAALLAVSGFSAEGQLAADSPLVHATPTQILACWQQVLPTMTLAQLQQQTDAFFAQHYLQTLRPPCPLPSLLQAVQARGVKVALLTSDSQYFAEQAVQALQISPWVDWALGSDQGLAAKPDVAMLAQVAQQAQVEPYQVAVVGDHPRDLQMAKTFAAGRAVGVLTGPSRTAELLPWADEIWPQLGYLAERLLSPA</sequence>
<dbReference type="PANTHER" id="PTHR43434">
    <property type="entry name" value="PHOSPHOGLYCOLATE PHOSPHATASE"/>
    <property type="match status" value="1"/>
</dbReference>
<organism evidence="5 6">
    <name type="scientific">Balneatrix alpica</name>
    <dbReference type="NCBI Taxonomy" id="75684"/>
    <lineage>
        <taxon>Bacteria</taxon>
        <taxon>Pseudomonadati</taxon>
        <taxon>Pseudomonadota</taxon>
        <taxon>Gammaproteobacteria</taxon>
        <taxon>Oceanospirillales</taxon>
        <taxon>Balneatrichaceae</taxon>
        <taxon>Balneatrix</taxon>
    </lineage>
</organism>
<evidence type="ECO:0000256" key="1">
    <source>
        <dbReference type="ARBA" id="ARBA00000830"/>
    </source>
</evidence>
<dbReference type="SUPFAM" id="SSF56784">
    <property type="entry name" value="HAD-like"/>
    <property type="match status" value="1"/>
</dbReference>
<dbReference type="RefSeq" id="WP_027311425.1">
    <property type="nucleotide sequence ID" value="NZ_JBHLZN010000005.1"/>
</dbReference>
<dbReference type="InterPro" id="IPR023198">
    <property type="entry name" value="PGP-like_dom2"/>
</dbReference>
<comment type="catalytic activity">
    <reaction evidence="1">
        <text>2-phosphoglycolate + H2O = glycolate + phosphate</text>
        <dbReference type="Rhea" id="RHEA:14369"/>
        <dbReference type="ChEBI" id="CHEBI:15377"/>
        <dbReference type="ChEBI" id="CHEBI:29805"/>
        <dbReference type="ChEBI" id="CHEBI:43474"/>
        <dbReference type="ChEBI" id="CHEBI:58033"/>
        <dbReference type="EC" id="3.1.3.18"/>
    </reaction>
</comment>
<comment type="similarity">
    <text evidence="3">Belongs to the HAD-like hydrolase superfamily. CbbY/CbbZ/Gph/YieH family.</text>
</comment>
<evidence type="ECO:0000256" key="4">
    <source>
        <dbReference type="ARBA" id="ARBA00013078"/>
    </source>
</evidence>
<dbReference type="InterPro" id="IPR036412">
    <property type="entry name" value="HAD-like_sf"/>
</dbReference>
<dbReference type="NCBIfam" id="TIGR01549">
    <property type="entry name" value="HAD-SF-IA-v1"/>
    <property type="match status" value="1"/>
</dbReference>
<accession>A0ABV5ZDW2</accession>
<evidence type="ECO:0000256" key="3">
    <source>
        <dbReference type="ARBA" id="ARBA00006171"/>
    </source>
</evidence>
<evidence type="ECO:0000313" key="6">
    <source>
        <dbReference type="Proteomes" id="UP001589628"/>
    </source>
</evidence>
<keyword evidence="6" id="KW-1185">Reference proteome</keyword>
<dbReference type="EC" id="3.1.3.18" evidence="4"/>
<dbReference type="Pfam" id="PF00702">
    <property type="entry name" value="Hydrolase"/>
    <property type="match status" value="1"/>
</dbReference>
<dbReference type="GO" id="GO:0016787">
    <property type="term" value="F:hydrolase activity"/>
    <property type="evidence" value="ECO:0007669"/>
    <property type="project" value="UniProtKB-KW"/>
</dbReference>
<reference evidence="5 6" key="1">
    <citation type="submission" date="2024-09" db="EMBL/GenBank/DDBJ databases">
        <authorList>
            <person name="Sun Q."/>
            <person name="Mori K."/>
        </authorList>
    </citation>
    <scope>NUCLEOTIDE SEQUENCE [LARGE SCALE GENOMIC DNA]</scope>
    <source>
        <strain evidence="5 6">ATCC 51285</strain>
    </source>
</reference>
<dbReference type="Gene3D" id="3.40.50.1000">
    <property type="entry name" value="HAD superfamily/HAD-like"/>
    <property type="match status" value="1"/>
</dbReference>
<dbReference type="PANTHER" id="PTHR43434:SF1">
    <property type="entry name" value="PHOSPHOGLYCOLATE PHOSPHATASE"/>
    <property type="match status" value="1"/>
</dbReference>
<comment type="caution">
    <text evidence="5">The sequence shown here is derived from an EMBL/GenBank/DDBJ whole genome shotgun (WGS) entry which is preliminary data.</text>
</comment>
<gene>
    <name evidence="5" type="ORF">ACFFLH_13755</name>
</gene>
<dbReference type="EMBL" id="JBHLZN010000005">
    <property type="protein sequence ID" value="MFB9887480.1"/>
    <property type="molecule type" value="Genomic_DNA"/>
</dbReference>
<proteinExistence type="inferred from homology"/>
<dbReference type="InterPro" id="IPR050155">
    <property type="entry name" value="HAD-like_hydrolase_sf"/>
</dbReference>
<evidence type="ECO:0000313" key="5">
    <source>
        <dbReference type="EMBL" id="MFB9887480.1"/>
    </source>
</evidence>
<name>A0ABV5ZDW2_9GAMM</name>
<dbReference type="Proteomes" id="UP001589628">
    <property type="component" value="Unassembled WGS sequence"/>
</dbReference>
<comment type="pathway">
    <text evidence="2">Organic acid metabolism; glycolate biosynthesis; glycolate from 2-phosphoglycolate: step 1/1.</text>
</comment>